<evidence type="ECO:0000256" key="5">
    <source>
        <dbReference type="ARBA" id="ARBA00022989"/>
    </source>
</evidence>
<dbReference type="CDD" id="cd13138">
    <property type="entry name" value="MATE_yoeA_like"/>
    <property type="match status" value="1"/>
</dbReference>
<dbReference type="PIRSF" id="PIRSF006603">
    <property type="entry name" value="DinF"/>
    <property type="match status" value="1"/>
</dbReference>
<name>A0A0G3XJP2_9SPHN</name>
<keyword evidence="5" id="KW-1133">Transmembrane helix</keyword>
<organism evidence="7 8">
    <name type="scientific">Croceicoccus naphthovorans</name>
    <dbReference type="NCBI Taxonomy" id="1348774"/>
    <lineage>
        <taxon>Bacteria</taxon>
        <taxon>Pseudomonadati</taxon>
        <taxon>Pseudomonadota</taxon>
        <taxon>Alphaproteobacteria</taxon>
        <taxon>Sphingomonadales</taxon>
        <taxon>Erythrobacteraceae</taxon>
        <taxon>Croceicoccus</taxon>
    </lineage>
</organism>
<evidence type="ECO:0000256" key="4">
    <source>
        <dbReference type="ARBA" id="ARBA00022692"/>
    </source>
</evidence>
<proteinExistence type="predicted"/>
<evidence type="ECO:0000313" key="8">
    <source>
        <dbReference type="Proteomes" id="UP000035287"/>
    </source>
</evidence>
<reference evidence="7 8" key="1">
    <citation type="submission" date="2015-06" db="EMBL/GenBank/DDBJ databases">
        <authorList>
            <person name="Zeng Y."/>
            <person name="Huang Y."/>
        </authorList>
    </citation>
    <scope>NUCLEOTIDE SEQUENCE [LARGE SCALE GENOMIC DNA]</scope>
    <source>
        <strain evidence="7 8">PQ-2</strain>
    </source>
</reference>
<dbReference type="Pfam" id="PF01554">
    <property type="entry name" value="MatE"/>
    <property type="match status" value="2"/>
</dbReference>
<sequence length="480" mass="50512">MTRPELKGDLTQGPILKTLLAFSLPTLLTNLLQSVNGTVNAIWVGKLIGEEALAATANANIVMFLIFSAAFGFGMAGTVRIGQRYGGRDLDGSRRTFGTSVAFCALVGAFVAIVGWLAAPALLHMLDTPGAAYGLALTYLRVIFISMPFGIVTIVIAMSLRGTGDARTPLIFMALSVAIDVMLNPLLITGAGPLPEMGIAGSAMSTLSANLISLLALLAFIYRRDLPLRLRGAELGYLLPKREELSFILAKGLPMGAQMLVVSAAGIIVVGLVNREGLVAAAAYGAAMQLFTYVQMPAMAISAAVSAMAAQYIGAGKMGELDQVTRSGSMLNAGLTGAITVLVLVFDRPALGLFLEPGGAALELARHIQYLSAWSFILFGVMMVYTGTLRAGGVVWRPLLVMAIALYPARLGFYAVAYPLIGADAIWLSFPVGSFVSLVLAYGLYRFGNWRDKAQAVARGLAAEQATADAEPTGRPQPTI</sequence>
<evidence type="ECO:0000256" key="2">
    <source>
        <dbReference type="ARBA" id="ARBA00022448"/>
    </source>
</evidence>
<evidence type="ECO:0000313" key="7">
    <source>
        <dbReference type="EMBL" id="AKM10819.1"/>
    </source>
</evidence>
<keyword evidence="3" id="KW-1003">Cell membrane</keyword>
<gene>
    <name evidence="7" type="ORF">AB433_13940</name>
</gene>
<dbReference type="STRING" id="1348774.AB433_13940"/>
<dbReference type="NCBIfam" id="TIGR00797">
    <property type="entry name" value="matE"/>
    <property type="match status" value="1"/>
</dbReference>
<keyword evidence="2" id="KW-0813">Transport</keyword>
<dbReference type="EMBL" id="CP011770">
    <property type="protein sequence ID" value="AKM10819.1"/>
    <property type="molecule type" value="Genomic_DNA"/>
</dbReference>
<dbReference type="InterPro" id="IPR002528">
    <property type="entry name" value="MATE_fam"/>
</dbReference>
<comment type="subcellular location">
    <subcellularLocation>
        <location evidence="1">Cell inner membrane</location>
        <topology evidence="1">Multi-pass membrane protein</topology>
    </subcellularLocation>
</comment>
<dbReference type="InterPro" id="IPR052031">
    <property type="entry name" value="Membrane_Transporter-Flippase"/>
</dbReference>
<dbReference type="PANTHER" id="PTHR43549:SF3">
    <property type="entry name" value="MULTIDRUG RESISTANCE PROTEIN YPNP-RELATED"/>
    <property type="match status" value="1"/>
</dbReference>
<dbReference type="PATRIC" id="fig|1348774.3.peg.2932"/>
<dbReference type="AlphaFoldDB" id="A0A0G3XJP2"/>
<dbReference type="RefSeq" id="WP_047821825.1">
    <property type="nucleotide sequence ID" value="NZ_CP011770.1"/>
</dbReference>
<dbReference type="GO" id="GO:0005886">
    <property type="term" value="C:plasma membrane"/>
    <property type="evidence" value="ECO:0007669"/>
    <property type="project" value="UniProtKB-SubCell"/>
</dbReference>
<dbReference type="GO" id="GO:0015297">
    <property type="term" value="F:antiporter activity"/>
    <property type="evidence" value="ECO:0007669"/>
    <property type="project" value="InterPro"/>
</dbReference>
<dbReference type="Proteomes" id="UP000035287">
    <property type="component" value="Chromosome"/>
</dbReference>
<evidence type="ECO:0000256" key="6">
    <source>
        <dbReference type="ARBA" id="ARBA00023136"/>
    </source>
</evidence>
<dbReference type="GO" id="GO:0042910">
    <property type="term" value="F:xenobiotic transmembrane transporter activity"/>
    <property type="evidence" value="ECO:0007669"/>
    <property type="project" value="InterPro"/>
</dbReference>
<keyword evidence="8" id="KW-1185">Reference proteome</keyword>
<dbReference type="OrthoDB" id="9806302at2"/>
<keyword evidence="6" id="KW-0472">Membrane</keyword>
<dbReference type="InterPro" id="IPR048279">
    <property type="entry name" value="MdtK-like"/>
</dbReference>
<keyword evidence="4" id="KW-0812">Transmembrane</keyword>
<evidence type="ECO:0000256" key="3">
    <source>
        <dbReference type="ARBA" id="ARBA00022475"/>
    </source>
</evidence>
<dbReference type="PANTHER" id="PTHR43549">
    <property type="entry name" value="MULTIDRUG RESISTANCE PROTEIN YPNP-RELATED"/>
    <property type="match status" value="1"/>
</dbReference>
<accession>A0A0G3XJP2</accession>
<dbReference type="KEGG" id="cna:AB433_13940"/>
<protein>
    <submittedName>
        <fullName evidence="7">Multidrug transporter MatE</fullName>
    </submittedName>
</protein>
<evidence type="ECO:0000256" key="1">
    <source>
        <dbReference type="ARBA" id="ARBA00004429"/>
    </source>
</evidence>